<dbReference type="SUPFAM" id="SSF53850">
    <property type="entry name" value="Periplasmic binding protein-like II"/>
    <property type="match status" value="1"/>
</dbReference>
<gene>
    <name evidence="2" type="ORF">FS320_16750</name>
</gene>
<dbReference type="AlphaFoldDB" id="A0A5N7MIU9"/>
<proteinExistence type="inferred from homology"/>
<comment type="caution">
    <text evidence="2">The sequence shown here is derived from an EMBL/GenBank/DDBJ whole genome shotgun (WGS) entry which is preliminary data.</text>
</comment>
<dbReference type="Proteomes" id="UP000403266">
    <property type="component" value="Unassembled WGS sequence"/>
</dbReference>
<dbReference type="Gene3D" id="3.40.190.10">
    <property type="entry name" value="Periplasmic binding protein-like II"/>
    <property type="match status" value="1"/>
</dbReference>
<protein>
    <submittedName>
        <fullName evidence="2">Tripartite tricarboxylate transporter substrate binding protein</fullName>
    </submittedName>
</protein>
<sequence>MGDLIVNKTTRRQAVLAGGALLAATALGLAPVAAQTFPTRPITMVVPFAAGGSTDVVARIIAQKMSEGLGQQVIVENVAGAGGSTGAARVAKADPDGYTILMGTVATHALNPLMLKRKPYDAVTDFAPVSLLVIVPNVLVVHPSLPAKTVPELIALLRADPAKYNYASSGVGTPLHLSGELFKSMAKVSMQHIAYRGSGPALNDVVAGQVPIMFDNLPSASEFIRAGTLRGIAVTTKERAPSFPDMPTIAEGGLAGYETYTWNALFAPPNTPKAVVDRLNAEALKAVKDPAVQERLKTFSATVVGSTPEALGEHVKTEIAKWTPVVKEAGVQID</sequence>
<dbReference type="RefSeq" id="WP_152712975.1">
    <property type="nucleotide sequence ID" value="NZ_VOSJ01000060.1"/>
</dbReference>
<comment type="similarity">
    <text evidence="1">Belongs to the UPF0065 (bug) family.</text>
</comment>
<dbReference type="Pfam" id="PF03401">
    <property type="entry name" value="TctC"/>
    <property type="match status" value="1"/>
</dbReference>
<dbReference type="Gene3D" id="3.40.190.150">
    <property type="entry name" value="Bordetella uptake gene, domain 1"/>
    <property type="match status" value="1"/>
</dbReference>
<dbReference type="PANTHER" id="PTHR42928:SF5">
    <property type="entry name" value="BLR1237 PROTEIN"/>
    <property type="match status" value="1"/>
</dbReference>
<dbReference type="OrthoDB" id="7374807at2"/>
<reference evidence="2 3" key="1">
    <citation type="journal article" date="2019" name="Syst. Appl. Microbiol.">
        <title>Microvirga tunisiensis sp. nov., a root nodule symbiotic bacterium isolated from Lupinus micranthus and L. luteus grown in Northern Tunisia.</title>
        <authorList>
            <person name="Msaddak A."/>
            <person name="Rejili M."/>
            <person name="Duran D."/>
            <person name="Mars M."/>
            <person name="Palacios J.M."/>
            <person name="Ruiz-Argueso T."/>
            <person name="Rey L."/>
            <person name="Imperial J."/>
        </authorList>
    </citation>
    <scope>NUCLEOTIDE SEQUENCE [LARGE SCALE GENOMIC DNA]</scope>
    <source>
        <strain evidence="2 3">Lmie10</strain>
    </source>
</reference>
<name>A0A5N7MIU9_9HYPH</name>
<dbReference type="PROSITE" id="PS51318">
    <property type="entry name" value="TAT"/>
    <property type="match status" value="1"/>
</dbReference>
<dbReference type="PANTHER" id="PTHR42928">
    <property type="entry name" value="TRICARBOXYLATE-BINDING PROTEIN"/>
    <property type="match status" value="1"/>
</dbReference>
<accession>A0A5N7MIU9</accession>
<dbReference type="InterPro" id="IPR042100">
    <property type="entry name" value="Bug_dom1"/>
</dbReference>
<dbReference type="InterPro" id="IPR006311">
    <property type="entry name" value="TAT_signal"/>
</dbReference>
<dbReference type="CDD" id="cd13578">
    <property type="entry name" value="PBP2_Bug27"/>
    <property type="match status" value="1"/>
</dbReference>
<dbReference type="EMBL" id="VOSK01000062">
    <property type="protein sequence ID" value="MPR26823.1"/>
    <property type="molecule type" value="Genomic_DNA"/>
</dbReference>
<keyword evidence="3" id="KW-1185">Reference proteome</keyword>
<evidence type="ECO:0000256" key="1">
    <source>
        <dbReference type="ARBA" id="ARBA00006987"/>
    </source>
</evidence>
<evidence type="ECO:0000313" key="3">
    <source>
        <dbReference type="Proteomes" id="UP000403266"/>
    </source>
</evidence>
<dbReference type="PIRSF" id="PIRSF017082">
    <property type="entry name" value="YflP"/>
    <property type="match status" value="1"/>
</dbReference>
<organism evidence="2 3">
    <name type="scientific">Microvirga tunisiensis</name>
    <dbReference type="NCBI Taxonomy" id="2108360"/>
    <lineage>
        <taxon>Bacteria</taxon>
        <taxon>Pseudomonadati</taxon>
        <taxon>Pseudomonadota</taxon>
        <taxon>Alphaproteobacteria</taxon>
        <taxon>Hyphomicrobiales</taxon>
        <taxon>Methylobacteriaceae</taxon>
        <taxon>Microvirga</taxon>
    </lineage>
</organism>
<dbReference type="InterPro" id="IPR005064">
    <property type="entry name" value="BUG"/>
</dbReference>
<evidence type="ECO:0000313" key="2">
    <source>
        <dbReference type="EMBL" id="MPR26823.1"/>
    </source>
</evidence>